<evidence type="ECO:0000259" key="8">
    <source>
        <dbReference type="PROSITE" id="PS50240"/>
    </source>
</evidence>
<feature type="chain" id="PRO_5043774640" description="Peptidase S1 domain-containing protein" evidence="7">
    <location>
        <begin position="17"/>
        <end position="323"/>
    </location>
</feature>
<feature type="signal peptide" evidence="7">
    <location>
        <begin position="1"/>
        <end position="16"/>
    </location>
</feature>
<evidence type="ECO:0000256" key="4">
    <source>
        <dbReference type="ARBA" id="ARBA00022825"/>
    </source>
</evidence>
<keyword evidence="3 6" id="KW-0378">Hydrolase</keyword>
<evidence type="ECO:0000256" key="1">
    <source>
        <dbReference type="ARBA" id="ARBA00007664"/>
    </source>
</evidence>
<dbReference type="PANTHER" id="PTHR24276:SF98">
    <property type="entry name" value="FI18310P1-RELATED"/>
    <property type="match status" value="1"/>
</dbReference>
<feature type="non-terminal residue" evidence="9">
    <location>
        <position position="323"/>
    </location>
</feature>
<evidence type="ECO:0000256" key="5">
    <source>
        <dbReference type="ARBA" id="ARBA00023157"/>
    </source>
</evidence>
<dbReference type="InterPro" id="IPR018114">
    <property type="entry name" value="TRYPSIN_HIS"/>
</dbReference>
<dbReference type="Proteomes" id="UP001497623">
    <property type="component" value="Unassembled WGS sequence"/>
</dbReference>
<dbReference type="InterPro" id="IPR001314">
    <property type="entry name" value="Peptidase_S1A"/>
</dbReference>
<keyword evidence="5" id="KW-1015">Disulfide bond</keyword>
<evidence type="ECO:0000256" key="7">
    <source>
        <dbReference type="SAM" id="SignalP"/>
    </source>
</evidence>
<dbReference type="PRINTS" id="PR00722">
    <property type="entry name" value="CHYMOTRYPSIN"/>
</dbReference>
<reference evidence="9 10" key="1">
    <citation type="submission" date="2024-05" db="EMBL/GenBank/DDBJ databases">
        <authorList>
            <person name="Wallberg A."/>
        </authorList>
    </citation>
    <scope>NUCLEOTIDE SEQUENCE [LARGE SCALE GENOMIC DNA]</scope>
</reference>
<dbReference type="PROSITE" id="PS00134">
    <property type="entry name" value="TRYPSIN_HIS"/>
    <property type="match status" value="1"/>
</dbReference>
<evidence type="ECO:0000256" key="3">
    <source>
        <dbReference type="ARBA" id="ARBA00022801"/>
    </source>
</evidence>
<dbReference type="SUPFAM" id="SSF50494">
    <property type="entry name" value="Trypsin-like serine proteases"/>
    <property type="match status" value="1"/>
</dbReference>
<dbReference type="InterPro" id="IPR043504">
    <property type="entry name" value="Peptidase_S1_PA_chymotrypsin"/>
</dbReference>
<dbReference type="CDD" id="cd00190">
    <property type="entry name" value="Tryp_SPc"/>
    <property type="match status" value="1"/>
</dbReference>
<dbReference type="InterPro" id="IPR009003">
    <property type="entry name" value="Peptidase_S1_PA"/>
</dbReference>
<dbReference type="Gene3D" id="2.40.10.10">
    <property type="entry name" value="Trypsin-like serine proteases"/>
    <property type="match status" value="3"/>
</dbReference>
<proteinExistence type="inferred from homology"/>
<organism evidence="9 10">
    <name type="scientific">Meganyctiphanes norvegica</name>
    <name type="common">Northern krill</name>
    <name type="synonym">Thysanopoda norvegica</name>
    <dbReference type="NCBI Taxonomy" id="48144"/>
    <lineage>
        <taxon>Eukaryota</taxon>
        <taxon>Metazoa</taxon>
        <taxon>Ecdysozoa</taxon>
        <taxon>Arthropoda</taxon>
        <taxon>Crustacea</taxon>
        <taxon>Multicrustacea</taxon>
        <taxon>Malacostraca</taxon>
        <taxon>Eumalacostraca</taxon>
        <taxon>Eucarida</taxon>
        <taxon>Euphausiacea</taxon>
        <taxon>Euphausiidae</taxon>
        <taxon>Meganyctiphanes</taxon>
    </lineage>
</organism>
<evidence type="ECO:0000313" key="9">
    <source>
        <dbReference type="EMBL" id="CAL4202111.1"/>
    </source>
</evidence>
<evidence type="ECO:0000313" key="10">
    <source>
        <dbReference type="Proteomes" id="UP001497623"/>
    </source>
</evidence>
<dbReference type="InterPro" id="IPR050430">
    <property type="entry name" value="Peptidase_S1"/>
</dbReference>
<feature type="non-terminal residue" evidence="9">
    <location>
        <position position="1"/>
    </location>
</feature>
<comment type="similarity">
    <text evidence="1">Belongs to the peptidase S1 family.</text>
</comment>
<keyword evidence="10" id="KW-1185">Reference proteome</keyword>
<keyword evidence="4 6" id="KW-0720">Serine protease</keyword>
<dbReference type="AlphaFoldDB" id="A0AAV2SI34"/>
<dbReference type="Pfam" id="PF00089">
    <property type="entry name" value="Trypsin"/>
    <property type="match status" value="1"/>
</dbReference>
<dbReference type="InterPro" id="IPR001254">
    <property type="entry name" value="Trypsin_dom"/>
</dbReference>
<gene>
    <name evidence="9" type="ORF">MNOR_LOCUS37667</name>
</gene>
<keyword evidence="7" id="KW-0732">Signal</keyword>
<evidence type="ECO:0000256" key="6">
    <source>
        <dbReference type="RuleBase" id="RU363034"/>
    </source>
</evidence>
<accession>A0AAV2SI34</accession>
<name>A0AAV2SI34_MEGNR</name>
<feature type="domain" description="Peptidase S1" evidence="8">
    <location>
        <begin position="57"/>
        <end position="323"/>
    </location>
</feature>
<dbReference type="PANTHER" id="PTHR24276">
    <property type="entry name" value="POLYSERASE-RELATED"/>
    <property type="match status" value="1"/>
</dbReference>
<comment type="caution">
    <text evidence="9">The sequence shown here is derived from an EMBL/GenBank/DDBJ whole genome shotgun (WGS) entry which is preliminary data.</text>
</comment>
<keyword evidence="2 6" id="KW-0645">Protease</keyword>
<dbReference type="SMART" id="SM00020">
    <property type="entry name" value="Tryp_SPc"/>
    <property type="match status" value="1"/>
</dbReference>
<protein>
    <recommendedName>
        <fullName evidence="8">Peptidase S1 domain-containing protein</fullName>
    </recommendedName>
</protein>
<dbReference type="PROSITE" id="PS00135">
    <property type="entry name" value="TRYPSIN_SER"/>
    <property type="match status" value="1"/>
</dbReference>
<sequence>PVRALLFLGLVQLAFSASEGVSVHSVHQNLDVEDLQVPANRDETILMNTNTVNPQRIIGGDPISNGTFPWLARIYKILNMDNYHILGGQHSCGGSIIVGEHACGGSLINEHWVLTAAHCVMMEPNCQNDWVIPNKSIYRIGIGIEEFNVNDIIHNADFDACEIDESGNVRIIIKHDIALMKLDRPSTAKPIGFSSDDTRFIGIPGVLIGWGKTESNTLSSKLKLLDVLIESGSSKQCKKLWPNFIVGSSQLCAYSSLGKAACHGDSGGPLFGHQGKEMLLLGVVSYGSVITENGETRCEVESGKPGIYTRISSYYGWIINVIS</sequence>
<dbReference type="GO" id="GO:0006508">
    <property type="term" value="P:proteolysis"/>
    <property type="evidence" value="ECO:0007669"/>
    <property type="project" value="UniProtKB-KW"/>
</dbReference>
<dbReference type="PROSITE" id="PS50240">
    <property type="entry name" value="TRYPSIN_DOM"/>
    <property type="match status" value="1"/>
</dbReference>
<evidence type="ECO:0000256" key="2">
    <source>
        <dbReference type="ARBA" id="ARBA00022670"/>
    </source>
</evidence>
<dbReference type="InterPro" id="IPR033116">
    <property type="entry name" value="TRYPSIN_SER"/>
</dbReference>
<dbReference type="EMBL" id="CAXKWB010078065">
    <property type="protein sequence ID" value="CAL4202111.1"/>
    <property type="molecule type" value="Genomic_DNA"/>
</dbReference>
<dbReference type="GO" id="GO:0004252">
    <property type="term" value="F:serine-type endopeptidase activity"/>
    <property type="evidence" value="ECO:0007669"/>
    <property type="project" value="InterPro"/>
</dbReference>